<evidence type="ECO:0000313" key="26">
    <source>
        <dbReference type="RefSeq" id="XP_056683775.1"/>
    </source>
</evidence>
<keyword evidence="20" id="KW-1185">Reference proteome</keyword>
<keyword evidence="10 17" id="KW-0472">Membrane</keyword>
<reference evidence="20" key="1">
    <citation type="journal article" date="2021" name="Nat. Commun.">
        <title>Genomic analyses provide insights into spinach domestication and the genetic basis of agronomic traits.</title>
        <authorList>
            <person name="Cai X."/>
            <person name="Sun X."/>
            <person name="Xu C."/>
            <person name="Sun H."/>
            <person name="Wang X."/>
            <person name="Ge C."/>
            <person name="Zhang Z."/>
            <person name="Wang Q."/>
            <person name="Fei Z."/>
            <person name="Jiao C."/>
            <person name="Wang Q."/>
        </authorList>
    </citation>
    <scope>NUCLEOTIDE SEQUENCE [LARGE SCALE GENOMIC DNA]</scope>
    <source>
        <strain evidence="20">cv. Varoflay</strain>
    </source>
</reference>
<dbReference type="SUPFAM" id="SSF56112">
    <property type="entry name" value="Protein kinase-like (PK-like)"/>
    <property type="match status" value="1"/>
</dbReference>
<dbReference type="RefSeq" id="XP_056683777.1">
    <property type="nucleotide sequence ID" value="XM_056827799.1"/>
</dbReference>
<name>A0A9R0JGD0_SPIOL</name>
<evidence type="ECO:0000256" key="16">
    <source>
        <dbReference type="SAM" id="MobiDB-lite"/>
    </source>
</evidence>
<evidence type="ECO:0000313" key="21">
    <source>
        <dbReference type="RefSeq" id="XP_021866433.1"/>
    </source>
</evidence>
<organism evidence="20 21">
    <name type="scientific">Spinacia oleracea</name>
    <name type="common">Spinach</name>
    <dbReference type="NCBI Taxonomy" id="3562"/>
    <lineage>
        <taxon>Eukaryota</taxon>
        <taxon>Viridiplantae</taxon>
        <taxon>Streptophyta</taxon>
        <taxon>Embryophyta</taxon>
        <taxon>Tracheophyta</taxon>
        <taxon>Spermatophyta</taxon>
        <taxon>Magnoliopsida</taxon>
        <taxon>eudicotyledons</taxon>
        <taxon>Gunneridae</taxon>
        <taxon>Pentapetalae</taxon>
        <taxon>Caryophyllales</taxon>
        <taxon>Chenopodiaceae</taxon>
        <taxon>Chenopodioideae</taxon>
        <taxon>Anserineae</taxon>
        <taxon>Spinacia</taxon>
    </lineage>
</organism>
<keyword evidence="2" id="KW-0723">Serine/threonine-protein kinase</keyword>
<dbReference type="RefSeq" id="XP_056683780.1">
    <property type="nucleotide sequence ID" value="XM_056827802.1"/>
</dbReference>
<dbReference type="InterPro" id="IPR017441">
    <property type="entry name" value="Protein_kinase_ATP_BS"/>
</dbReference>
<gene>
    <name evidence="21 22 23 24 25 26 27 28 29 30 31 32" type="primary">LOC110805119</name>
</gene>
<reference evidence="21" key="2">
    <citation type="submission" date="2025-04" db="UniProtKB">
        <authorList>
            <consortium name="RefSeq"/>
        </authorList>
    </citation>
    <scope>IDENTIFICATION</scope>
    <source>
        <tissue evidence="22 23">Leaf</tissue>
    </source>
</reference>
<dbReference type="GO" id="GO:0030247">
    <property type="term" value="F:polysaccharide binding"/>
    <property type="evidence" value="ECO:0007669"/>
    <property type="project" value="InterPro"/>
</dbReference>
<evidence type="ECO:0000256" key="18">
    <source>
        <dbReference type="SAM" id="SignalP"/>
    </source>
</evidence>
<dbReference type="Pfam" id="PF13947">
    <property type="entry name" value="GUB_WAK_bind"/>
    <property type="match status" value="1"/>
</dbReference>
<dbReference type="RefSeq" id="XP_056683774.1">
    <property type="nucleotide sequence ID" value="XM_056827796.1"/>
</dbReference>
<feature type="domain" description="Protein kinase" evidence="19">
    <location>
        <begin position="398"/>
        <end position="671"/>
    </location>
</feature>
<keyword evidence="4 17" id="KW-0812">Transmembrane</keyword>
<evidence type="ECO:0000256" key="17">
    <source>
        <dbReference type="SAM" id="Phobius"/>
    </source>
</evidence>
<evidence type="ECO:0000256" key="6">
    <source>
        <dbReference type="ARBA" id="ARBA00022741"/>
    </source>
</evidence>
<dbReference type="RefSeq" id="XP_056683779.1">
    <property type="nucleotide sequence ID" value="XM_056827801.1"/>
</dbReference>
<keyword evidence="11" id="KW-1015">Disulfide bond</keyword>
<evidence type="ECO:0000313" key="20">
    <source>
        <dbReference type="Proteomes" id="UP000813463"/>
    </source>
</evidence>
<feature type="binding site" evidence="15">
    <location>
        <position position="427"/>
    </location>
    <ligand>
        <name>ATP</name>
        <dbReference type="ChEBI" id="CHEBI:30616"/>
    </ligand>
</feature>
<evidence type="ECO:0000256" key="8">
    <source>
        <dbReference type="ARBA" id="ARBA00022840"/>
    </source>
</evidence>
<evidence type="ECO:0000313" key="24">
    <source>
        <dbReference type="RefSeq" id="XP_056683773.1"/>
    </source>
</evidence>
<keyword evidence="12" id="KW-0325">Glycoprotein</keyword>
<dbReference type="Gene3D" id="3.30.200.20">
    <property type="entry name" value="Phosphorylase Kinase, domain 1"/>
    <property type="match status" value="1"/>
</dbReference>
<keyword evidence="5 18" id="KW-0732">Signal</keyword>
<dbReference type="RefSeq" id="XP_056683778.1">
    <property type="nucleotide sequence ID" value="XM_056827800.1"/>
</dbReference>
<dbReference type="InterPro" id="IPR000719">
    <property type="entry name" value="Prot_kinase_dom"/>
</dbReference>
<dbReference type="Pfam" id="PF00069">
    <property type="entry name" value="Pkinase"/>
    <property type="match status" value="1"/>
</dbReference>
<dbReference type="OrthoDB" id="4062651at2759"/>
<accession>A0A9R0JGD0</accession>
<feature type="region of interest" description="Disordered" evidence="16">
    <location>
        <begin position="674"/>
        <end position="706"/>
    </location>
</feature>
<evidence type="ECO:0000313" key="28">
    <source>
        <dbReference type="RefSeq" id="XP_056683777.1"/>
    </source>
</evidence>
<proteinExistence type="predicted"/>
<evidence type="ECO:0000256" key="10">
    <source>
        <dbReference type="ARBA" id="ARBA00023136"/>
    </source>
</evidence>
<evidence type="ECO:0000256" key="14">
    <source>
        <dbReference type="ARBA" id="ARBA00047951"/>
    </source>
</evidence>
<comment type="catalytic activity">
    <reaction evidence="13">
        <text>L-seryl-[protein] + ATP = O-phospho-L-seryl-[protein] + ADP + H(+)</text>
        <dbReference type="Rhea" id="RHEA:17989"/>
        <dbReference type="Rhea" id="RHEA-COMP:9863"/>
        <dbReference type="Rhea" id="RHEA-COMP:11604"/>
        <dbReference type="ChEBI" id="CHEBI:15378"/>
        <dbReference type="ChEBI" id="CHEBI:29999"/>
        <dbReference type="ChEBI" id="CHEBI:30616"/>
        <dbReference type="ChEBI" id="CHEBI:83421"/>
        <dbReference type="ChEBI" id="CHEBI:456216"/>
    </reaction>
</comment>
<evidence type="ECO:0000256" key="9">
    <source>
        <dbReference type="ARBA" id="ARBA00022989"/>
    </source>
</evidence>
<dbReference type="Proteomes" id="UP000813463">
    <property type="component" value="Chromosome 4"/>
</dbReference>
<dbReference type="InterPro" id="IPR025287">
    <property type="entry name" value="WAK_GUB"/>
</dbReference>
<evidence type="ECO:0000256" key="15">
    <source>
        <dbReference type="PROSITE-ProRule" id="PRU10141"/>
    </source>
</evidence>
<dbReference type="GO" id="GO:0004674">
    <property type="term" value="F:protein serine/threonine kinase activity"/>
    <property type="evidence" value="ECO:0007669"/>
    <property type="project" value="UniProtKB-KW"/>
</dbReference>
<evidence type="ECO:0000313" key="30">
    <source>
        <dbReference type="RefSeq" id="XP_056683779.1"/>
    </source>
</evidence>
<sequence>MFYNYLFQIILVALFLWVHPFPTAASTPPTTADPPIAKPGCQDICGNVSIPYPFGIGNNCYHTPPYAVTCNTSLLPPKLFLSKFDLEVAHITLNRQDSVALYPHTIVVKTQLQKTCNNNTQDVNINSSIDLSGTPYLFSGDFNSLIVGGCGSSTLLLDRSDTILGGCATACDKVHMVTNKCTGRGCCSIDLKTSLEFYRVNISSYGEGVNDCTNTMLINRTVIENEVVNPSLSEFAVVPTVLEWASNNITADSDKLNRNCYPVASPPENYVCYCNYGYYGNPYLPSGCQVPRECKGCKQGCFKEGSQYRCIRSNHGPKTRLIILLVLVGSIVGLMLCTGNISCIYLCIKKRRHIKMKEKFFQQNGGFLLKQQLSLNQGYNESMKIFTTHELREATNNYSKHNILGRGGFGTVYKGILPDNQVVAIKKSMVSDQSQVEQFINEVIILTQIKHRNVVKLLGCCLETEVPLLVYEFVSNGNLFEHIHNDGARWLSWGNCLRISTESANAIAYLHSAASMPIIHRDIKSSNILLDSNFTAKIADFGVSRLVSIDQTQVTTLVQGTFGYLDPEYFLTSHLSEKSDVYSFGVVLVELLTKRKPISWETGLEDRNLAMHFISSVKNNQFFDILEPQLLKEASQEQLVTIAELVEKCLSVKGEDRPSMKDVARELEGLMRKVKDSRSDQHNEGEHVLLSESRHPSFQPFEDQNISRQLNFEKDLIIEMSSPR</sequence>
<dbReference type="Gene3D" id="1.10.510.10">
    <property type="entry name" value="Transferase(Phosphotransferase) domain 1"/>
    <property type="match status" value="1"/>
</dbReference>
<dbReference type="InterPro" id="IPR045274">
    <property type="entry name" value="WAK-like"/>
</dbReference>
<dbReference type="RefSeq" id="XP_056683781.1">
    <property type="nucleotide sequence ID" value="XM_056827803.1"/>
</dbReference>
<evidence type="ECO:0000256" key="12">
    <source>
        <dbReference type="ARBA" id="ARBA00023180"/>
    </source>
</evidence>
<evidence type="ECO:0000256" key="7">
    <source>
        <dbReference type="ARBA" id="ARBA00022777"/>
    </source>
</evidence>
<dbReference type="RefSeq" id="XP_056683773.1">
    <property type="nucleotide sequence ID" value="XM_056827795.1"/>
</dbReference>
<keyword evidence="3" id="KW-0808">Transferase</keyword>
<comment type="subcellular location">
    <subcellularLocation>
        <location evidence="1">Membrane</location>
        <topology evidence="1">Single-pass type I membrane protein</topology>
    </subcellularLocation>
</comment>
<dbReference type="PROSITE" id="PS50011">
    <property type="entry name" value="PROTEIN_KINASE_DOM"/>
    <property type="match status" value="1"/>
</dbReference>
<evidence type="ECO:0000313" key="22">
    <source>
        <dbReference type="RefSeq" id="XP_056683771.1"/>
    </source>
</evidence>
<evidence type="ECO:0000313" key="31">
    <source>
        <dbReference type="RefSeq" id="XP_056683780.1"/>
    </source>
</evidence>
<dbReference type="GeneID" id="110805119"/>
<keyword evidence="8 15" id="KW-0067">ATP-binding</keyword>
<dbReference type="PROSITE" id="PS00107">
    <property type="entry name" value="PROTEIN_KINASE_ATP"/>
    <property type="match status" value="1"/>
</dbReference>
<dbReference type="RefSeq" id="XP_056683771.1">
    <property type="nucleotide sequence ID" value="XM_056827793.1"/>
</dbReference>
<evidence type="ECO:0000256" key="13">
    <source>
        <dbReference type="ARBA" id="ARBA00047558"/>
    </source>
</evidence>
<dbReference type="GO" id="GO:0007166">
    <property type="term" value="P:cell surface receptor signaling pathway"/>
    <property type="evidence" value="ECO:0000318"/>
    <property type="project" value="GO_Central"/>
</dbReference>
<evidence type="ECO:0000313" key="25">
    <source>
        <dbReference type="RefSeq" id="XP_056683774.1"/>
    </source>
</evidence>
<feature type="signal peptide" evidence="18">
    <location>
        <begin position="1"/>
        <end position="25"/>
    </location>
</feature>
<dbReference type="PANTHER" id="PTHR27005:SF492">
    <property type="entry name" value="LOW QUALITY PROTEIN: WALL-ASSOCIATED RECEPTOR KINASE-LIKE 1"/>
    <property type="match status" value="1"/>
</dbReference>
<dbReference type="FunFam" id="3.30.200.20:FF:000043">
    <property type="entry name" value="Wall-associated receptor kinase 2"/>
    <property type="match status" value="1"/>
</dbReference>
<dbReference type="RefSeq" id="XP_021866433.1">
    <property type="nucleotide sequence ID" value="XM_022010741.1"/>
</dbReference>
<dbReference type="FunFam" id="1.10.510.10:FF:000084">
    <property type="entry name" value="Wall-associated receptor kinase 2"/>
    <property type="match status" value="1"/>
</dbReference>
<keyword evidence="7" id="KW-0418">Kinase</keyword>
<keyword evidence="9 17" id="KW-1133">Transmembrane helix</keyword>
<feature type="compositionally biased region" description="Basic and acidic residues" evidence="16">
    <location>
        <begin position="674"/>
        <end position="695"/>
    </location>
</feature>
<dbReference type="InterPro" id="IPR008271">
    <property type="entry name" value="Ser/Thr_kinase_AS"/>
</dbReference>
<dbReference type="InterPro" id="IPR011009">
    <property type="entry name" value="Kinase-like_dom_sf"/>
</dbReference>
<dbReference type="PROSITE" id="PS00108">
    <property type="entry name" value="PROTEIN_KINASE_ST"/>
    <property type="match status" value="1"/>
</dbReference>
<dbReference type="SMART" id="SM00220">
    <property type="entry name" value="S_TKc"/>
    <property type="match status" value="1"/>
</dbReference>
<evidence type="ECO:0000256" key="2">
    <source>
        <dbReference type="ARBA" id="ARBA00022527"/>
    </source>
</evidence>
<dbReference type="AlphaFoldDB" id="A0A9R0JGD0"/>
<keyword evidence="6 15" id="KW-0547">Nucleotide-binding</keyword>
<dbReference type="PANTHER" id="PTHR27005">
    <property type="entry name" value="WALL-ASSOCIATED RECEPTOR KINASE-LIKE 21"/>
    <property type="match status" value="1"/>
</dbReference>
<dbReference type="RefSeq" id="XP_056683772.1">
    <property type="nucleotide sequence ID" value="XM_056827794.1"/>
</dbReference>
<evidence type="ECO:0000256" key="4">
    <source>
        <dbReference type="ARBA" id="ARBA00022692"/>
    </source>
</evidence>
<evidence type="ECO:0000259" key="19">
    <source>
        <dbReference type="PROSITE" id="PS50011"/>
    </source>
</evidence>
<evidence type="ECO:0000256" key="5">
    <source>
        <dbReference type="ARBA" id="ARBA00022729"/>
    </source>
</evidence>
<dbReference type="RefSeq" id="XP_056683775.1">
    <property type="nucleotide sequence ID" value="XM_056827797.1"/>
</dbReference>
<dbReference type="CDD" id="cd14066">
    <property type="entry name" value="STKc_IRAK"/>
    <property type="match status" value="1"/>
</dbReference>
<evidence type="ECO:0000313" key="23">
    <source>
        <dbReference type="RefSeq" id="XP_056683772.1"/>
    </source>
</evidence>
<feature type="chain" id="PRO_5040385323" evidence="18">
    <location>
        <begin position="26"/>
        <end position="724"/>
    </location>
</feature>
<evidence type="ECO:0000313" key="29">
    <source>
        <dbReference type="RefSeq" id="XP_056683778.1"/>
    </source>
</evidence>
<dbReference type="GO" id="GO:0005524">
    <property type="term" value="F:ATP binding"/>
    <property type="evidence" value="ECO:0007669"/>
    <property type="project" value="UniProtKB-UniRule"/>
</dbReference>
<protein>
    <submittedName>
        <fullName evidence="21 22 23">Wall-associated receptor kinase-like 1</fullName>
    </submittedName>
</protein>
<dbReference type="GO" id="GO:0005886">
    <property type="term" value="C:plasma membrane"/>
    <property type="evidence" value="ECO:0000318"/>
    <property type="project" value="GO_Central"/>
</dbReference>
<evidence type="ECO:0000256" key="1">
    <source>
        <dbReference type="ARBA" id="ARBA00004479"/>
    </source>
</evidence>
<evidence type="ECO:0000313" key="32">
    <source>
        <dbReference type="RefSeq" id="XP_056683781.1"/>
    </source>
</evidence>
<comment type="catalytic activity">
    <reaction evidence="14">
        <text>L-threonyl-[protein] + ATP = O-phospho-L-threonyl-[protein] + ADP + H(+)</text>
        <dbReference type="Rhea" id="RHEA:46608"/>
        <dbReference type="Rhea" id="RHEA-COMP:11060"/>
        <dbReference type="Rhea" id="RHEA-COMP:11605"/>
        <dbReference type="ChEBI" id="CHEBI:15378"/>
        <dbReference type="ChEBI" id="CHEBI:30013"/>
        <dbReference type="ChEBI" id="CHEBI:30616"/>
        <dbReference type="ChEBI" id="CHEBI:61977"/>
        <dbReference type="ChEBI" id="CHEBI:456216"/>
    </reaction>
</comment>
<dbReference type="RefSeq" id="XP_056683776.1">
    <property type="nucleotide sequence ID" value="XM_056827798.1"/>
</dbReference>
<feature type="transmembrane region" description="Helical" evidence="17">
    <location>
        <begin position="321"/>
        <end position="348"/>
    </location>
</feature>
<evidence type="ECO:0000256" key="3">
    <source>
        <dbReference type="ARBA" id="ARBA00022679"/>
    </source>
</evidence>
<evidence type="ECO:0000256" key="11">
    <source>
        <dbReference type="ARBA" id="ARBA00023157"/>
    </source>
</evidence>
<dbReference type="KEGG" id="soe:110805119"/>
<evidence type="ECO:0000313" key="27">
    <source>
        <dbReference type="RefSeq" id="XP_056683776.1"/>
    </source>
</evidence>